<comment type="caution">
    <text evidence="1">The sequence shown here is derived from an EMBL/GenBank/DDBJ whole genome shotgun (WGS) entry which is preliminary data.</text>
</comment>
<evidence type="ECO:0000313" key="2">
    <source>
        <dbReference type="Proteomes" id="UP001075461"/>
    </source>
</evidence>
<reference evidence="1" key="1">
    <citation type="submission" date="2022-12" db="EMBL/GenBank/DDBJ databases">
        <title>Species Delineation and Comparative Genomics within the Campylobacter ureolyticus Complex.</title>
        <authorList>
            <person name="Maki J."/>
            <person name="Howard M."/>
            <person name="Connelly S."/>
            <person name="Hardy D.J."/>
            <person name="Cameron A."/>
        </authorList>
    </citation>
    <scope>NUCLEOTIDE SEQUENCE</scope>
    <source>
        <strain evidence="1">URMC_786</strain>
    </source>
</reference>
<dbReference type="InterPro" id="IPR054496">
    <property type="entry name" value="E217_GP41"/>
</dbReference>
<accession>A0A9Q4KPJ7</accession>
<proteinExistence type="predicted"/>
<dbReference type="NCBIfam" id="NF047561">
    <property type="entry name" value="orf58_phage_fam"/>
    <property type="match status" value="1"/>
</dbReference>
<organism evidence="1 2">
    <name type="scientific">Campylobacter ureolyticus</name>
    <dbReference type="NCBI Taxonomy" id="827"/>
    <lineage>
        <taxon>Bacteria</taxon>
        <taxon>Pseudomonadati</taxon>
        <taxon>Campylobacterota</taxon>
        <taxon>Epsilonproteobacteria</taxon>
        <taxon>Campylobacterales</taxon>
        <taxon>Campylobacteraceae</taxon>
        <taxon>Campylobacter</taxon>
    </lineage>
</organism>
<dbReference type="EMBL" id="JAPXGP010000004">
    <property type="protein sequence ID" value="MCZ6161925.1"/>
    <property type="molecule type" value="Genomic_DNA"/>
</dbReference>
<protein>
    <recommendedName>
        <fullName evidence="3">Phage protein</fullName>
    </recommendedName>
</protein>
<dbReference type="Proteomes" id="UP001075461">
    <property type="component" value="Unassembled WGS sequence"/>
</dbReference>
<dbReference type="AlphaFoldDB" id="A0A9Q4KPJ7"/>
<name>A0A9Q4KPJ7_9BACT</name>
<sequence>MSRQYGRKYELQIGNDSQSVVINNLQISFFVDKTITAEPNKSKIEIYNLNLENRNKLINKEFKKVVLFAGYDEPRLIFAGEINNAYTTRKDLDYITTLECGDGQTDYAKTKIYTTLKAGTKESDVVKNCLGEMKKTNKGAIDLPKEKTYQRAKVLCGKTKEFLKVIAKNNNANWHILDGNLNILPKDKVLSNTDGFVLNLDTGMIGSPEISDDGLKVSCLLNPKLNIGGLVRIKSILSEYDGDYKIIKLSHSGDFLGDTWKTDLVVQNGKFKKVEK</sequence>
<dbReference type="Pfam" id="PF22759">
    <property type="entry name" value="E217_GP41"/>
    <property type="match status" value="1"/>
</dbReference>
<evidence type="ECO:0000313" key="1">
    <source>
        <dbReference type="EMBL" id="MCZ6161925.1"/>
    </source>
</evidence>
<evidence type="ECO:0008006" key="3">
    <source>
        <dbReference type="Google" id="ProtNLM"/>
    </source>
</evidence>
<gene>
    <name evidence="1" type="ORF">O6B92_06200</name>
</gene>
<dbReference type="RefSeq" id="WP_269480238.1">
    <property type="nucleotide sequence ID" value="NZ_JAPXGP010000004.1"/>
</dbReference>